<dbReference type="EMBL" id="BTSY01000002">
    <property type="protein sequence ID" value="GMT14534.1"/>
    <property type="molecule type" value="Genomic_DNA"/>
</dbReference>
<sequence>QMLADALLVVAIAFCTALLGEGLTWVMVYRHDEYKRLKSEMEKRQKKLDKKKETVVGDDSKTGKRKIEREEEKLKTTNRDFSMFKMKSMFAIGLVFTALLSTFSSIFEGKVVAKLPFVPFSMIQGFSHRSLTGDDYTDCSFIFLYILCTMTIRTNLQKLLGVAPSRAMAKQQGGGFFTPPAAASNSQFSYLK</sequence>
<keyword evidence="8" id="KW-0106">Calcium</keyword>
<evidence type="ECO:0000256" key="10">
    <source>
        <dbReference type="ARBA" id="ARBA00023054"/>
    </source>
</evidence>
<dbReference type="PIRSF" id="PIRSF023322">
    <property type="entry name" value="DUF841_euk"/>
    <property type="match status" value="1"/>
</dbReference>
<dbReference type="InterPro" id="IPR002809">
    <property type="entry name" value="EMC3/TMCO1"/>
</dbReference>
<evidence type="ECO:0000256" key="7">
    <source>
        <dbReference type="ARBA" id="ARBA00022824"/>
    </source>
</evidence>
<evidence type="ECO:0000256" key="1">
    <source>
        <dbReference type="ARBA" id="ARBA00004477"/>
    </source>
</evidence>
<keyword evidence="12 14" id="KW-0472">Membrane</keyword>
<keyword evidence="3" id="KW-0813">Transport</keyword>
<dbReference type="GO" id="GO:0005262">
    <property type="term" value="F:calcium channel activity"/>
    <property type="evidence" value="ECO:0007669"/>
    <property type="project" value="UniProtKB-KW"/>
</dbReference>
<feature type="transmembrane region" description="Helical" evidence="14">
    <location>
        <begin position="89"/>
        <end position="107"/>
    </location>
</feature>
<dbReference type="PANTHER" id="PTHR20917">
    <property type="entry name" value="PNAS-RELATED"/>
    <property type="match status" value="1"/>
</dbReference>
<evidence type="ECO:0000256" key="4">
    <source>
        <dbReference type="ARBA" id="ARBA00022568"/>
    </source>
</evidence>
<proteinExistence type="inferred from homology"/>
<keyword evidence="11" id="KW-0406">Ion transport</keyword>
<protein>
    <recommendedName>
        <fullName evidence="18">Calcium load-activated calcium channel</fullName>
    </recommendedName>
</protein>
<keyword evidence="7" id="KW-0256">Endoplasmic reticulum</keyword>
<evidence type="ECO:0008006" key="18">
    <source>
        <dbReference type="Google" id="ProtNLM"/>
    </source>
</evidence>
<keyword evidence="13" id="KW-0407">Ion channel</keyword>
<evidence type="ECO:0000256" key="6">
    <source>
        <dbReference type="ARBA" id="ARBA00022692"/>
    </source>
</evidence>
<dbReference type="AlphaFoldDB" id="A0AAV5V0U8"/>
<dbReference type="GO" id="GO:0032469">
    <property type="term" value="P:endoplasmic reticulum calcium ion homeostasis"/>
    <property type="evidence" value="ECO:0007669"/>
    <property type="project" value="InterPro"/>
</dbReference>
<evidence type="ECO:0000256" key="9">
    <source>
        <dbReference type="ARBA" id="ARBA00022989"/>
    </source>
</evidence>
<accession>A0AAV5V0U8</accession>
<dbReference type="InterPro" id="IPR008559">
    <property type="entry name" value="TMCO1"/>
</dbReference>
<reference evidence="15" key="1">
    <citation type="submission" date="2023-10" db="EMBL/GenBank/DDBJ databases">
        <title>Genome assembly of Pristionchus species.</title>
        <authorList>
            <person name="Yoshida K."/>
            <person name="Sommer R.J."/>
        </authorList>
    </citation>
    <scope>NUCLEOTIDE SEQUENCE</scope>
    <source>
        <strain evidence="15">RS5133</strain>
    </source>
</reference>
<evidence type="ECO:0000256" key="13">
    <source>
        <dbReference type="ARBA" id="ARBA00023303"/>
    </source>
</evidence>
<dbReference type="PANTHER" id="PTHR20917:SF0">
    <property type="entry name" value="CALCIUM LOAD-ACTIVATED CALCIUM CHANNEL"/>
    <property type="match status" value="1"/>
</dbReference>
<name>A0AAV5V0U8_9BILA</name>
<evidence type="ECO:0000256" key="14">
    <source>
        <dbReference type="SAM" id="Phobius"/>
    </source>
</evidence>
<evidence type="ECO:0000256" key="12">
    <source>
        <dbReference type="ARBA" id="ARBA00023136"/>
    </source>
</evidence>
<dbReference type="EMBL" id="BTSY01000002">
    <property type="protein sequence ID" value="GMT12663.1"/>
    <property type="molecule type" value="Genomic_DNA"/>
</dbReference>
<keyword evidence="10" id="KW-0175">Coiled coil</keyword>
<evidence type="ECO:0000256" key="3">
    <source>
        <dbReference type="ARBA" id="ARBA00022448"/>
    </source>
</evidence>
<evidence type="ECO:0000256" key="5">
    <source>
        <dbReference type="ARBA" id="ARBA00022673"/>
    </source>
</evidence>
<gene>
    <name evidence="15" type="ORF">PFISCL1PPCAC_3960</name>
    <name evidence="16" type="ORF">PFISCL1PPCAC_5831</name>
</gene>
<evidence type="ECO:0000313" key="16">
    <source>
        <dbReference type="EMBL" id="GMT14534.1"/>
    </source>
</evidence>
<evidence type="ECO:0000256" key="11">
    <source>
        <dbReference type="ARBA" id="ARBA00023065"/>
    </source>
</evidence>
<comment type="subcellular location">
    <subcellularLocation>
        <location evidence="1">Endoplasmic reticulum membrane</location>
        <topology evidence="1">Multi-pass membrane protein</topology>
    </subcellularLocation>
</comment>
<comment type="similarity">
    <text evidence="2">Belongs to the TMCO1 family.</text>
</comment>
<dbReference type="GO" id="GO:0005789">
    <property type="term" value="C:endoplasmic reticulum membrane"/>
    <property type="evidence" value="ECO:0007669"/>
    <property type="project" value="UniProtKB-SubCell"/>
</dbReference>
<comment type="caution">
    <text evidence="15">The sequence shown here is derived from an EMBL/GenBank/DDBJ whole genome shotgun (WGS) entry which is preliminary data.</text>
</comment>
<evidence type="ECO:0000313" key="15">
    <source>
        <dbReference type="EMBL" id="GMT12663.1"/>
    </source>
</evidence>
<evidence type="ECO:0000313" key="17">
    <source>
        <dbReference type="Proteomes" id="UP001432322"/>
    </source>
</evidence>
<dbReference type="SMART" id="SM01415">
    <property type="entry name" value="DUF106"/>
    <property type="match status" value="1"/>
</dbReference>
<keyword evidence="4" id="KW-0109">Calcium transport</keyword>
<dbReference type="Proteomes" id="UP001432322">
    <property type="component" value="Unassembled WGS sequence"/>
</dbReference>
<evidence type="ECO:0000256" key="8">
    <source>
        <dbReference type="ARBA" id="ARBA00022837"/>
    </source>
</evidence>
<feature type="non-terminal residue" evidence="15">
    <location>
        <position position="1"/>
    </location>
</feature>
<organism evidence="15 17">
    <name type="scientific">Pristionchus fissidentatus</name>
    <dbReference type="NCBI Taxonomy" id="1538716"/>
    <lineage>
        <taxon>Eukaryota</taxon>
        <taxon>Metazoa</taxon>
        <taxon>Ecdysozoa</taxon>
        <taxon>Nematoda</taxon>
        <taxon>Chromadorea</taxon>
        <taxon>Rhabditida</taxon>
        <taxon>Rhabditina</taxon>
        <taxon>Diplogasteromorpha</taxon>
        <taxon>Diplogasteroidea</taxon>
        <taxon>Neodiplogasteridae</taxon>
        <taxon>Pristionchus</taxon>
    </lineage>
</organism>
<keyword evidence="6 14" id="KW-0812">Transmembrane</keyword>
<keyword evidence="17" id="KW-1185">Reference proteome</keyword>
<feature type="transmembrane region" description="Helical" evidence="14">
    <location>
        <begin position="6"/>
        <end position="28"/>
    </location>
</feature>
<evidence type="ECO:0000256" key="2">
    <source>
        <dbReference type="ARBA" id="ARBA00006537"/>
    </source>
</evidence>
<keyword evidence="9 14" id="KW-1133">Transmembrane helix</keyword>
<keyword evidence="5" id="KW-0107">Calcium channel</keyword>
<dbReference type="Pfam" id="PF01956">
    <property type="entry name" value="EMC3_TMCO1"/>
    <property type="match status" value="1"/>
</dbReference>